<keyword evidence="1" id="KW-0732">Signal</keyword>
<sequence>MSHKTFKFLLFIFGLKLSETFSPQTLFQFGENPQADTSKNTTNSTEKIFDYFVSGFDYENRPVVVMPWGSWDLVWLVEH</sequence>
<accession>A0A8J2LTJ2</accession>
<organism evidence="2 3">
    <name type="scientific">Allacma fusca</name>
    <dbReference type="NCBI Taxonomy" id="39272"/>
    <lineage>
        <taxon>Eukaryota</taxon>
        <taxon>Metazoa</taxon>
        <taxon>Ecdysozoa</taxon>
        <taxon>Arthropoda</taxon>
        <taxon>Hexapoda</taxon>
        <taxon>Collembola</taxon>
        <taxon>Symphypleona</taxon>
        <taxon>Sminthuridae</taxon>
        <taxon>Allacma</taxon>
    </lineage>
</organism>
<protein>
    <submittedName>
        <fullName evidence="2">Uncharacterized protein</fullName>
    </submittedName>
</protein>
<evidence type="ECO:0000256" key="1">
    <source>
        <dbReference type="SAM" id="SignalP"/>
    </source>
</evidence>
<evidence type="ECO:0000313" key="3">
    <source>
        <dbReference type="Proteomes" id="UP000708208"/>
    </source>
</evidence>
<reference evidence="2" key="1">
    <citation type="submission" date="2021-06" db="EMBL/GenBank/DDBJ databases">
        <authorList>
            <person name="Hodson N. C."/>
            <person name="Mongue J. A."/>
            <person name="Jaron S. K."/>
        </authorList>
    </citation>
    <scope>NUCLEOTIDE SEQUENCE</scope>
</reference>
<dbReference type="Proteomes" id="UP000708208">
    <property type="component" value="Unassembled WGS sequence"/>
</dbReference>
<gene>
    <name evidence="2" type="ORF">AFUS01_LOCUS38243</name>
</gene>
<name>A0A8J2LTJ2_9HEXA</name>
<proteinExistence type="predicted"/>
<evidence type="ECO:0000313" key="2">
    <source>
        <dbReference type="EMBL" id="CAG7828304.1"/>
    </source>
</evidence>
<feature type="non-terminal residue" evidence="2">
    <location>
        <position position="79"/>
    </location>
</feature>
<comment type="caution">
    <text evidence="2">The sequence shown here is derived from an EMBL/GenBank/DDBJ whole genome shotgun (WGS) entry which is preliminary data.</text>
</comment>
<feature type="chain" id="PRO_5035279784" evidence="1">
    <location>
        <begin position="21"/>
        <end position="79"/>
    </location>
</feature>
<keyword evidence="3" id="KW-1185">Reference proteome</keyword>
<dbReference type="AlphaFoldDB" id="A0A8J2LTJ2"/>
<dbReference type="EMBL" id="CAJVCH010547042">
    <property type="protein sequence ID" value="CAG7828304.1"/>
    <property type="molecule type" value="Genomic_DNA"/>
</dbReference>
<feature type="signal peptide" evidence="1">
    <location>
        <begin position="1"/>
        <end position="20"/>
    </location>
</feature>